<proteinExistence type="predicted"/>
<dbReference type="Pfam" id="PF00975">
    <property type="entry name" value="Thioesterase"/>
    <property type="match status" value="1"/>
</dbReference>
<dbReference type="EMBL" id="CAFAAJ010000001">
    <property type="protein sequence ID" value="CAB4788476.1"/>
    <property type="molecule type" value="Genomic_DNA"/>
</dbReference>
<accession>A0A6J6WZA2</accession>
<dbReference type="InterPro" id="IPR045851">
    <property type="entry name" value="AMP-bd_C_sf"/>
</dbReference>
<evidence type="ECO:0000259" key="2">
    <source>
        <dbReference type="PROSITE" id="PS50075"/>
    </source>
</evidence>
<dbReference type="GO" id="GO:0005737">
    <property type="term" value="C:cytoplasm"/>
    <property type="evidence" value="ECO:0007669"/>
    <property type="project" value="TreeGrafter"/>
</dbReference>
<dbReference type="PANTHER" id="PTHR45527">
    <property type="entry name" value="NONRIBOSOMAL PEPTIDE SYNTHETASE"/>
    <property type="match status" value="1"/>
</dbReference>
<reference evidence="3" key="1">
    <citation type="submission" date="2020-05" db="EMBL/GenBank/DDBJ databases">
        <authorList>
            <person name="Chiriac C."/>
            <person name="Salcher M."/>
            <person name="Ghai R."/>
            <person name="Kavagutti S V."/>
        </authorList>
    </citation>
    <scope>NUCLEOTIDE SEQUENCE</scope>
</reference>
<dbReference type="SUPFAM" id="SSF56801">
    <property type="entry name" value="Acetyl-CoA synthetase-like"/>
    <property type="match status" value="1"/>
</dbReference>
<dbReference type="Pfam" id="PF00550">
    <property type="entry name" value="PP-binding"/>
    <property type="match status" value="1"/>
</dbReference>
<dbReference type="InterPro" id="IPR029058">
    <property type="entry name" value="AB_hydrolase_fold"/>
</dbReference>
<protein>
    <submittedName>
        <fullName evidence="3">Unannotated protein</fullName>
    </submittedName>
</protein>
<dbReference type="InterPro" id="IPR000873">
    <property type="entry name" value="AMP-dep_synth/lig_dom"/>
</dbReference>
<dbReference type="PROSITE" id="PS00455">
    <property type="entry name" value="AMP_BINDING"/>
    <property type="match status" value="1"/>
</dbReference>
<dbReference type="SUPFAM" id="SSF47336">
    <property type="entry name" value="ACP-like"/>
    <property type="match status" value="1"/>
</dbReference>
<dbReference type="Gene3D" id="3.30.300.30">
    <property type="match status" value="1"/>
</dbReference>
<feature type="domain" description="Carrier" evidence="2">
    <location>
        <begin position="519"/>
        <end position="594"/>
    </location>
</feature>
<dbReference type="GO" id="GO:0044550">
    <property type="term" value="P:secondary metabolite biosynthetic process"/>
    <property type="evidence" value="ECO:0007669"/>
    <property type="project" value="TreeGrafter"/>
</dbReference>
<feature type="region of interest" description="Disordered" evidence="1">
    <location>
        <begin position="717"/>
        <end position="739"/>
    </location>
</feature>
<dbReference type="SMART" id="SM00824">
    <property type="entry name" value="PKS_TE"/>
    <property type="match status" value="1"/>
</dbReference>
<dbReference type="Gene3D" id="1.10.1200.10">
    <property type="entry name" value="ACP-like"/>
    <property type="match status" value="1"/>
</dbReference>
<dbReference type="InterPro" id="IPR020802">
    <property type="entry name" value="TesA-like"/>
</dbReference>
<dbReference type="EMBL" id="CAFBON010000011">
    <property type="protein sequence ID" value="CAB4975375.1"/>
    <property type="molecule type" value="Genomic_DNA"/>
</dbReference>
<dbReference type="PROSITE" id="PS50075">
    <property type="entry name" value="CARRIER"/>
    <property type="match status" value="1"/>
</dbReference>
<evidence type="ECO:0000313" key="4">
    <source>
        <dbReference type="EMBL" id="CAB4975375.1"/>
    </source>
</evidence>
<dbReference type="GO" id="GO:0031177">
    <property type="term" value="F:phosphopantetheine binding"/>
    <property type="evidence" value="ECO:0007669"/>
    <property type="project" value="TreeGrafter"/>
</dbReference>
<name>A0A6J6WZA2_9ZZZZ</name>
<organism evidence="3">
    <name type="scientific">freshwater metagenome</name>
    <dbReference type="NCBI Taxonomy" id="449393"/>
    <lineage>
        <taxon>unclassified sequences</taxon>
        <taxon>metagenomes</taxon>
        <taxon>ecological metagenomes</taxon>
    </lineage>
</organism>
<sequence>MVCTALNEQARRDPERVAVTAGADSITFGELDSRVRALAAQVISRRRHLPDEALAPTAFDGWSGSVLPVAVDRSIGSVIAFHASLRIGMPFCPIDPATPRSRLLEILERIGRPALALAGSPALAAVLPQGVTVLGEHTAGDGEPASGDEDSVAVDGASPGYIIFTSGSTGRPKAVVRRWASFDRFATVPDRSPGIADDATWQVAVPQPLHFGGSHRALAQLAFGNTVHLVDPSSMPTESLLEWFGDRGIQDVGLSDTLAQSLARNVSEPHRLGSLVTIRMGSEATNWETVVLLRHLASPSVTVRVGYAASEVSRTFEYVVGPDEPLGTGRVPLGRPTDADSVRLEPIDGDSDSALRQIVATDVSAYGYLDDPELNAARFSRDGLGRSWWRSGDLAEIDANGTWHHRGRVDDLLKINGLLVAPQEAEHSLRAIPGIAAAAVLPEQRSSGKWRLVAHVCVDDPLLTPEAVRAHLLDTLPAHLVPSFLVRHDNLPFNSRNKLDREALRSRHRERWRSTAPRAIWDERALWLLGQLTEILDVEDLSVDDDIWNLGLDSLDAVEFCARIADAGFGEIEPPELLTHRTASAIAARMNRDGAEEHSPVVGFNPEGALPPIFAIPGGGGTALAFRSLAGALGTDQPLYVIEPLGLHQPHRPDLTVPALARSARLEIDRRHAHGAPVVVIGYSAGASAAYEIVRQLEQEGRSARLVLLDAAPGRAGRSGLGAPPTAPRPGHGSIPSPLARLRRRTRTRLVLDMPTMAVRWAGRTLTPRLRVLRLVMTGSTSATRRYRSDHYDAFRRITRRAVNRYRVEPIEAPVDLFAAEVGDAAARCRAVVGGVTVHQVAGDHFTMLQPPHVSGLATALRALLSAG</sequence>
<dbReference type="Gene3D" id="3.40.50.1820">
    <property type="entry name" value="alpha/beta hydrolase"/>
    <property type="match status" value="1"/>
</dbReference>
<dbReference type="PANTHER" id="PTHR45527:SF1">
    <property type="entry name" value="FATTY ACID SYNTHASE"/>
    <property type="match status" value="1"/>
</dbReference>
<dbReference type="InterPro" id="IPR042099">
    <property type="entry name" value="ANL_N_sf"/>
</dbReference>
<dbReference type="InterPro" id="IPR009081">
    <property type="entry name" value="PP-bd_ACP"/>
</dbReference>
<gene>
    <name evidence="3" type="ORF">UFOPK3001_00028</name>
    <name evidence="4" type="ORF">UFOPK3954_00205</name>
</gene>
<dbReference type="GO" id="GO:0043041">
    <property type="term" value="P:amino acid activation for nonribosomal peptide biosynthetic process"/>
    <property type="evidence" value="ECO:0007669"/>
    <property type="project" value="TreeGrafter"/>
</dbReference>
<dbReference type="Pfam" id="PF00501">
    <property type="entry name" value="AMP-binding"/>
    <property type="match status" value="1"/>
</dbReference>
<dbReference type="Gene3D" id="3.40.50.12780">
    <property type="entry name" value="N-terminal domain of ligase-like"/>
    <property type="match status" value="1"/>
</dbReference>
<dbReference type="SUPFAM" id="SSF53474">
    <property type="entry name" value="alpha/beta-Hydrolases"/>
    <property type="match status" value="1"/>
</dbReference>
<evidence type="ECO:0000256" key="1">
    <source>
        <dbReference type="SAM" id="MobiDB-lite"/>
    </source>
</evidence>
<dbReference type="InterPro" id="IPR020845">
    <property type="entry name" value="AMP-binding_CS"/>
</dbReference>
<dbReference type="AlphaFoldDB" id="A0A6J6WZA2"/>
<dbReference type="InterPro" id="IPR001031">
    <property type="entry name" value="Thioesterase"/>
</dbReference>
<evidence type="ECO:0000313" key="3">
    <source>
        <dbReference type="EMBL" id="CAB4788476.1"/>
    </source>
</evidence>
<dbReference type="InterPro" id="IPR036736">
    <property type="entry name" value="ACP-like_sf"/>
</dbReference>